<comment type="caution">
    <text evidence="2">The sequence shown here is derived from an EMBL/GenBank/DDBJ whole genome shotgun (WGS) entry which is preliminary data.</text>
</comment>
<reference evidence="2 3" key="1">
    <citation type="submission" date="2014-03" db="EMBL/GenBank/DDBJ databases">
        <title>Draft Genome of Photorhabdus temperata Meg1.</title>
        <authorList>
            <person name="Hurst S.G.IV."/>
            <person name="Morris K."/>
            <person name="Thomas K."/>
            <person name="Tisa L.S."/>
        </authorList>
    </citation>
    <scope>NUCLEOTIDE SEQUENCE [LARGE SCALE GENOMIC DNA]</scope>
    <source>
        <strain evidence="2 3">Meg1</strain>
    </source>
</reference>
<evidence type="ECO:0000256" key="1">
    <source>
        <dbReference type="SAM" id="Phobius"/>
    </source>
</evidence>
<gene>
    <name evidence="2" type="ORF">MEG1DRAFT_03965</name>
</gene>
<evidence type="ECO:0008006" key="4">
    <source>
        <dbReference type="Google" id="ProtNLM"/>
    </source>
</evidence>
<sequence length="88" mass="9771">MIRVKDRERSFFWQGITSLWGMGLSSLAGMLFVIANPGVEQLKIGVVVAMLLTLFMLLNQKSRHFLLIPSGFAVLCVLLAGAHRFGCF</sequence>
<dbReference type="RefSeq" id="WP_021324650.1">
    <property type="nucleotide sequence ID" value="NZ_CAWLUD010000084.1"/>
</dbReference>
<evidence type="ECO:0000313" key="3">
    <source>
        <dbReference type="Proteomes" id="UP000028002"/>
    </source>
</evidence>
<dbReference type="PATRIC" id="fig|1393735.3.peg.4058"/>
<dbReference type="Pfam" id="PF07256">
    <property type="entry name" value="DUF1435"/>
    <property type="match status" value="1"/>
</dbReference>
<dbReference type="EMBL" id="JGVH01000084">
    <property type="protein sequence ID" value="KER01421.1"/>
    <property type="molecule type" value="Genomic_DNA"/>
</dbReference>
<name>A0A081RRW8_PHOTE</name>
<dbReference type="InterPro" id="IPR009885">
    <property type="entry name" value="DUF1435"/>
</dbReference>
<organism evidence="2 3">
    <name type="scientific">Photorhabdus temperata subsp. temperata Meg1</name>
    <dbReference type="NCBI Taxonomy" id="1393735"/>
    <lineage>
        <taxon>Bacteria</taxon>
        <taxon>Pseudomonadati</taxon>
        <taxon>Pseudomonadota</taxon>
        <taxon>Gammaproteobacteria</taxon>
        <taxon>Enterobacterales</taxon>
        <taxon>Morganellaceae</taxon>
        <taxon>Photorhabdus</taxon>
    </lineage>
</organism>
<keyword evidence="1" id="KW-0472">Membrane</keyword>
<proteinExistence type="predicted"/>
<keyword evidence="1" id="KW-1133">Transmembrane helix</keyword>
<keyword evidence="1" id="KW-0812">Transmembrane</keyword>
<dbReference type="Proteomes" id="UP000028002">
    <property type="component" value="Unassembled WGS sequence"/>
</dbReference>
<dbReference type="AlphaFoldDB" id="A0A081RRW8"/>
<feature type="transmembrane region" description="Helical" evidence="1">
    <location>
        <begin position="65"/>
        <end position="85"/>
    </location>
</feature>
<accession>A0A081RRW8</accession>
<protein>
    <recommendedName>
        <fullName evidence="4">DUF1435 domain-containing protein</fullName>
    </recommendedName>
</protein>
<feature type="transmembrane region" description="Helical" evidence="1">
    <location>
        <begin position="12"/>
        <end position="35"/>
    </location>
</feature>
<feature type="transmembrane region" description="Helical" evidence="1">
    <location>
        <begin position="41"/>
        <end position="58"/>
    </location>
</feature>
<evidence type="ECO:0000313" key="2">
    <source>
        <dbReference type="EMBL" id="KER01421.1"/>
    </source>
</evidence>